<proteinExistence type="inferred from homology"/>
<dbReference type="EMBL" id="JAGIBU010000001">
    <property type="protein sequence ID" value="MBS7823809.1"/>
    <property type="molecule type" value="Genomic_DNA"/>
</dbReference>
<comment type="similarity">
    <text evidence="5">Belongs to the YicC/YloC family.</text>
</comment>
<comment type="cofactor">
    <cofactor evidence="1">
        <name>a divalent metal cation</name>
        <dbReference type="ChEBI" id="CHEBI:60240"/>
    </cofactor>
</comment>
<organism evidence="8 9">
    <name type="scientific">Wohlfahrtiimonas chitiniclastica</name>
    <dbReference type="NCBI Taxonomy" id="400946"/>
    <lineage>
        <taxon>Bacteria</taxon>
        <taxon>Pseudomonadati</taxon>
        <taxon>Pseudomonadota</taxon>
        <taxon>Gammaproteobacteria</taxon>
        <taxon>Cardiobacteriales</taxon>
        <taxon>Ignatzschineriaceae</taxon>
        <taxon>Wohlfahrtiimonas</taxon>
    </lineage>
</organism>
<evidence type="ECO:0000259" key="6">
    <source>
        <dbReference type="Pfam" id="PF03755"/>
    </source>
</evidence>
<dbReference type="Pfam" id="PF08340">
    <property type="entry name" value="YicC-like_C"/>
    <property type="match status" value="1"/>
</dbReference>
<dbReference type="PANTHER" id="PTHR30636">
    <property type="entry name" value="UPF0701 PROTEIN YICC"/>
    <property type="match status" value="1"/>
</dbReference>
<keyword evidence="2" id="KW-0540">Nuclease</keyword>
<evidence type="ECO:0000256" key="2">
    <source>
        <dbReference type="ARBA" id="ARBA00022722"/>
    </source>
</evidence>
<dbReference type="GO" id="GO:0016787">
    <property type="term" value="F:hydrolase activity"/>
    <property type="evidence" value="ECO:0007669"/>
    <property type="project" value="UniProtKB-KW"/>
</dbReference>
<dbReference type="AlphaFoldDB" id="A0AB35BVN8"/>
<keyword evidence="3" id="KW-0255">Endonuclease</keyword>
<dbReference type="InterPro" id="IPR013551">
    <property type="entry name" value="YicC-like_C"/>
</dbReference>
<evidence type="ECO:0000313" key="8">
    <source>
        <dbReference type="EMBL" id="MBS7823809.1"/>
    </source>
</evidence>
<evidence type="ECO:0000256" key="1">
    <source>
        <dbReference type="ARBA" id="ARBA00001968"/>
    </source>
</evidence>
<reference evidence="8" key="1">
    <citation type="submission" date="2021-03" db="EMBL/GenBank/DDBJ databases">
        <title>Identification and antibiotic profiling of Wohlfahrtiimonas chitiniclastica, an underestimated human pathogen.</title>
        <authorList>
            <person name="Kopf A."/>
            <person name="Bunk B."/>
            <person name="Coldewey S."/>
            <person name="Gunzer F."/>
            <person name="Riedel T."/>
            <person name="Schroettner P."/>
        </authorList>
    </citation>
    <scope>NUCLEOTIDE SEQUENCE</scope>
    <source>
        <strain evidence="8">DSM 100917</strain>
    </source>
</reference>
<keyword evidence="4" id="KW-0378">Hydrolase</keyword>
<feature type="domain" description="Endoribonuclease YicC-like C-terminal" evidence="7">
    <location>
        <begin position="174"/>
        <end position="288"/>
    </location>
</feature>
<gene>
    <name evidence="8" type="ORF">J7561_01170</name>
</gene>
<feature type="domain" description="Endoribonuclease YicC-like N-terminal" evidence="6">
    <location>
        <begin position="2"/>
        <end position="154"/>
    </location>
</feature>
<comment type="caution">
    <text evidence="8">The sequence shown here is derived from an EMBL/GenBank/DDBJ whole genome shotgun (WGS) entry which is preliminary data.</text>
</comment>
<evidence type="ECO:0000256" key="5">
    <source>
        <dbReference type="ARBA" id="ARBA00035648"/>
    </source>
</evidence>
<evidence type="ECO:0000313" key="9">
    <source>
        <dbReference type="Proteomes" id="UP000680020"/>
    </source>
</evidence>
<evidence type="ECO:0000256" key="3">
    <source>
        <dbReference type="ARBA" id="ARBA00022759"/>
    </source>
</evidence>
<name>A0AB35BVN8_9GAMM</name>
<dbReference type="InterPro" id="IPR005229">
    <property type="entry name" value="YicC/YloC-like"/>
</dbReference>
<evidence type="ECO:0000259" key="7">
    <source>
        <dbReference type="Pfam" id="PF08340"/>
    </source>
</evidence>
<accession>A0AB35BVN8</accession>
<sequence length="288" mass="32354">MISSMTGFARETVATDFGTLSIELRSINHRYLETYFKLPDLLRAFEPALRDQAQSVLKRGKLEIMMRLEAAGATNEHLTLNETLAKNVIALHQEANAILGTTHALSPSELMRFPNMLITRTPDPDALEAITTQTFATALQSLAKNRQAEGARIQAVIEDRLNKIAALTEQAQALRPEAIVRLRDKLTARLAEFAIEVDQQRLEQELVFAIQKLDIDEEIDRLHSHVVAMTDAIARNEPIGRRLDFLTQELNREANTLGSKSQDAELTAIAVELKVLIEQIREQIQNIE</sequence>
<dbReference type="NCBIfam" id="TIGR00255">
    <property type="entry name" value="YicC/YloC family endoribonuclease"/>
    <property type="match status" value="1"/>
</dbReference>
<dbReference type="Pfam" id="PF03755">
    <property type="entry name" value="YicC-like_N"/>
    <property type="match status" value="1"/>
</dbReference>
<evidence type="ECO:0000256" key="4">
    <source>
        <dbReference type="ARBA" id="ARBA00022801"/>
    </source>
</evidence>
<dbReference type="InterPro" id="IPR013527">
    <property type="entry name" value="YicC-like_N"/>
</dbReference>
<protein>
    <submittedName>
        <fullName evidence="8">YicC family protein</fullName>
    </submittedName>
</protein>
<dbReference type="PANTHER" id="PTHR30636:SF3">
    <property type="entry name" value="UPF0701 PROTEIN YICC"/>
    <property type="match status" value="1"/>
</dbReference>
<dbReference type="Proteomes" id="UP000680020">
    <property type="component" value="Unassembled WGS sequence"/>
</dbReference>
<dbReference type="RefSeq" id="WP_008314739.1">
    <property type="nucleotide sequence ID" value="NZ_CP115969.1"/>
</dbReference>
<dbReference type="GO" id="GO:0004521">
    <property type="term" value="F:RNA endonuclease activity"/>
    <property type="evidence" value="ECO:0007669"/>
    <property type="project" value="InterPro"/>
</dbReference>